<proteinExistence type="predicted"/>
<sequence>MATFRPIPVPDEASQSYWEGATRNALVLPRCSGCAQFHFPPLLHCPHCGSGELDSVEVNGAGTVYSFTTLNTPPGPAFIDLVPLTVGVIELDVQPMLLITANMFAGKSTKIQIGAHAEIFFTTIAEDVSIPQIQVGEV</sequence>
<accession>A0A940PQ53</accession>
<dbReference type="Gene3D" id="6.10.30.10">
    <property type="match status" value="1"/>
</dbReference>
<dbReference type="RefSeq" id="WP_209706056.1">
    <property type="nucleotide sequence ID" value="NZ_JAFIDA010000001.1"/>
</dbReference>
<dbReference type="Pfam" id="PF01796">
    <property type="entry name" value="OB_ChsH2_C"/>
    <property type="match status" value="1"/>
</dbReference>
<evidence type="ECO:0000313" key="4">
    <source>
        <dbReference type="Proteomes" id="UP000675163"/>
    </source>
</evidence>
<organism evidence="3 4">
    <name type="scientific">Leucobacter exalbidus</name>
    <dbReference type="NCBI Taxonomy" id="662960"/>
    <lineage>
        <taxon>Bacteria</taxon>
        <taxon>Bacillati</taxon>
        <taxon>Actinomycetota</taxon>
        <taxon>Actinomycetes</taxon>
        <taxon>Micrococcales</taxon>
        <taxon>Microbacteriaceae</taxon>
        <taxon>Leucobacter</taxon>
    </lineage>
</organism>
<gene>
    <name evidence="3" type="ORF">JOF28_002510</name>
</gene>
<dbReference type="InterPro" id="IPR002878">
    <property type="entry name" value="ChsH2_C"/>
</dbReference>
<comment type="caution">
    <text evidence="3">The sequence shown here is derived from an EMBL/GenBank/DDBJ whole genome shotgun (WGS) entry which is preliminary data.</text>
</comment>
<feature type="domain" description="ChsH2 C-terminal OB-fold" evidence="1">
    <location>
        <begin position="56"/>
        <end position="119"/>
    </location>
</feature>
<dbReference type="Proteomes" id="UP000675163">
    <property type="component" value="Unassembled WGS sequence"/>
</dbReference>
<dbReference type="EMBL" id="JAFIDA010000001">
    <property type="protein sequence ID" value="MBP1327278.1"/>
    <property type="molecule type" value="Genomic_DNA"/>
</dbReference>
<evidence type="ECO:0000259" key="1">
    <source>
        <dbReference type="Pfam" id="PF01796"/>
    </source>
</evidence>
<dbReference type="Pfam" id="PF12172">
    <property type="entry name" value="zf-ChsH2"/>
    <property type="match status" value="1"/>
</dbReference>
<dbReference type="AlphaFoldDB" id="A0A940PQ53"/>
<keyword evidence="4" id="KW-1185">Reference proteome</keyword>
<dbReference type="InterPro" id="IPR022002">
    <property type="entry name" value="ChsH2_Znr"/>
</dbReference>
<dbReference type="InterPro" id="IPR052513">
    <property type="entry name" value="Thioester_dehydratase-like"/>
</dbReference>
<dbReference type="InterPro" id="IPR012340">
    <property type="entry name" value="NA-bd_OB-fold"/>
</dbReference>
<name>A0A940PQ53_9MICO</name>
<protein>
    <submittedName>
        <fullName evidence="3">OB-fold protein</fullName>
    </submittedName>
</protein>
<feature type="domain" description="ChsH2 rubredoxin-like zinc ribbon" evidence="2">
    <location>
        <begin position="18"/>
        <end position="54"/>
    </location>
</feature>
<evidence type="ECO:0000259" key="2">
    <source>
        <dbReference type="Pfam" id="PF12172"/>
    </source>
</evidence>
<reference evidence="3" key="1">
    <citation type="submission" date="2021-02" db="EMBL/GenBank/DDBJ databases">
        <title>Sequencing the genomes of 1000 actinobacteria strains.</title>
        <authorList>
            <person name="Klenk H.-P."/>
        </authorList>
    </citation>
    <scope>NUCLEOTIDE SEQUENCE</scope>
    <source>
        <strain evidence="3">DSM 22850</strain>
    </source>
</reference>
<dbReference type="SUPFAM" id="SSF50249">
    <property type="entry name" value="Nucleic acid-binding proteins"/>
    <property type="match status" value="1"/>
</dbReference>
<evidence type="ECO:0000313" key="3">
    <source>
        <dbReference type="EMBL" id="MBP1327278.1"/>
    </source>
</evidence>
<dbReference type="PANTHER" id="PTHR34075:SF5">
    <property type="entry name" value="BLR3430 PROTEIN"/>
    <property type="match status" value="1"/>
</dbReference>
<dbReference type="PANTHER" id="PTHR34075">
    <property type="entry name" value="BLR3430 PROTEIN"/>
    <property type="match status" value="1"/>
</dbReference>